<dbReference type="GeneID" id="10506949"/>
<gene>
    <name evidence="2" type="ORF">DICPUDRAFT_43628</name>
</gene>
<dbReference type="InterPro" id="IPR008615">
    <property type="entry name" value="FNIP"/>
</dbReference>
<dbReference type="InParanoid" id="F1A4H5"/>
<proteinExistence type="predicted"/>
<dbReference type="EMBL" id="GL871521">
    <property type="protein sequence ID" value="EGC28903.1"/>
    <property type="molecule type" value="Genomic_DNA"/>
</dbReference>
<dbReference type="SUPFAM" id="SSF52058">
    <property type="entry name" value="L domain-like"/>
    <property type="match status" value="1"/>
</dbReference>
<dbReference type="PANTHER" id="PTHR32134:SF169">
    <property type="entry name" value="FNIP REPEAT-CONTAINING PROTEIN-RELATED"/>
    <property type="match status" value="1"/>
</dbReference>
<name>F1A4H5_DICPU</name>
<evidence type="ECO:0000313" key="3">
    <source>
        <dbReference type="Proteomes" id="UP000001064"/>
    </source>
</evidence>
<dbReference type="InterPro" id="IPR051251">
    <property type="entry name" value="STK_FNIP-Repeat"/>
</dbReference>
<organism evidence="2 3">
    <name type="scientific">Dictyostelium purpureum</name>
    <name type="common">Slime mold</name>
    <dbReference type="NCBI Taxonomy" id="5786"/>
    <lineage>
        <taxon>Eukaryota</taxon>
        <taxon>Amoebozoa</taxon>
        <taxon>Evosea</taxon>
        <taxon>Eumycetozoa</taxon>
        <taxon>Dictyostelia</taxon>
        <taxon>Dictyosteliales</taxon>
        <taxon>Dictyosteliaceae</taxon>
        <taxon>Dictyostelium</taxon>
    </lineage>
</organism>
<dbReference type="VEuPathDB" id="AmoebaDB:DICPUDRAFT_43628"/>
<dbReference type="OMA" id="YINHTIF"/>
<evidence type="ECO:0000313" key="2">
    <source>
        <dbReference type="EMBL" id="EGC28903.1"/>
    </source>
</evidence>
<evidence type="ECO:0000256" key="1">
    <source>
        <dbReference type="ARBA" id="ARBA00022737"/>
    </source>
</evidence>
<dbReference type="Pfam" id="PF05725">
    <property type="entry name" value="FNIP"/>
    <property type="match status" value="3"/>
</dbReference>
<keyword evidence="1" id="KW-0677">Repeat</keyword>
<dbReference type="KEGG" id="dpp:DICPUDRAFT_43628"/>
<dbReference type="RefSeq" id="XP_003294568.1">
    <property type="nucleotide sequence ID" value="XM_003294520.1"/>
</dbReference>
<reference evidence="3" key="1">
    <citation type="journal article" date="2011" name="Genome Biol.">
        <title>Comparative genomics of the social amoebae Dictyostelium discoideum and Dictyostelium purpureum.</title>
        <authorList>
            <consortium name="US DOE Joint Genome Institute (JGI-PGF)"/>
            <person name="Sucgang R."/>
            <person name="Kuo A."/>
            <person name="Tian X."/>
            <person name="Salerno W."/>
            <person name="Parikh A."/>
            <person name="Feasley C.L."/>
            <person name="Dalin E."/>
            <person name="Tu H."/>
            <person name="Huang E."/>
            <person name="Barry K."/>
            <person name="Lindquist E."/>
            <person name="Shapiro H."/>
            <person name="Bruce D."/>
            <person name="Schmutz J."/>
            <person name="Salamov A."/>
            <person name="Fey P."/>
            <person name="Gaudet P."/>
            <person name="Anjard C."/>
            <person name="Babu M.M."/>
            <person name="Basu S."/>
            <person name="Bushmanova Y."/>
            <person name="van der Wel H."/>
            <person name="Katoh-Kurasawa M."/>
            <person name="Dinh C."/>
            <person name="Coutinho P.M."/>
            <person name="Saito T."/>
            <person name="Elias M."/>
            <person name="Schaap P."/>
            <person name="Kay R.R."/>
            <person name="Henrissat B."/>
            <person name="Eichinger L."/>
            <person name="Rivero F."/>
            <person name="Putnam N.H."/>
            <person name="West C.M."/>
            <person name="Loomis W.F."/>
            <person name="Chisholm R.L."/>
            <person name="Shaulsky G."/>
            <person name="Strassmann J.E."/>
            <person name="Queller D.C."/>
            <person name="Kuspa A."/>
            <person name="Grigoriev I.V."/>
        </authorList>
    </citation>
    <scope>NUCLEOTIDE SEQUENCE [LARGE SCALE GENOMIC DNA]</scope>
    <source>
        <strain evidence="3">QSDP1</strain>
    </source>
</reference>
<dbReference type="AlphaFoldDB" id="F1A4H5"/>
<keyword evidence="3" id="KW-1185">Reference proteome</keyword>
<sequence>MYIDYNQPILPYSIPNTLREIVLPFNFNQSLTFNTVENNVPKTIPCFPSHGLISLDLGTEFNQTIPSFVLPQTLKTLYLSVHYNQPLLLDAIPQSCTYISMGKVYNHPLYPCGLFPSSLRTLILSDQFNHPIEYGQLPETLADLQFGTNFNQDLPLGLLPTFLLKISFGSNFTSIFEPSPFTRKIKFGENYQITNDHLFPTTLNAIGIKNSDHEQLPNVYKLKVHSNVINPHFYPTESLRLLELSNVSLSQLETGFLTNFKKLQFLKFGDNFDAPLNENHLPKDSLLSLEFGIPFNQPLSLSNMKKLKYIKFGERYTYINHTIFPDSIQAITYDSIANIKILSDSLPQSLEFIELSHSFFQKLSNDWLPNSIKEIVHCGEPIIDPDFYLINLRKFYINRNNQSILNDNLLFVNQYYNIIEVFKQNQNNIIKKLLEFK</sequence>
<accession>F1A4H5</accession>
<protein>
    <recommendedName>
        <fullName evidence="4">FNIP repeat-containing protein</fullName>
    </recommendedName>
</protein>
<dbReference type="Proteomes" id="UP000001064">
    <property type="component" value="Unassembled WGS sequence"/>
</dbReference>
<dbReference type="PANTHER" id="PTHR32134">
    <property type="entry name" value="FNIP REPEAT-CONTAINING PROTEIN"/>
    <property type="match status" value="1"/>
</dbReference>
<evidence type="ECO:0008006" key="4">
    <source>
        <dbReference type="Google" id="ProtNLM"/>
    </source>
</evidence>